<dbReference type="PANTHER" id="PTHR43304:SF1">
    <property type="entry name" value="PAC DOMAIN-CONTAINING PROTEIN"/>
    <property type="match status" value="1"/>
</dbReference>
<organism evidence="8 9">
    <name type="scientific">Pelobium manganitolerans</name>
    <dbReference type="NCBI Taxonomy" id="1842495"/>
    <lineage>
        <taxon>Bacteria</taxon>
        <taxon>Pseudomonadati</taxon>
        <taxon>Bacteroidota</taxon>
        <taxon>Sphingobacteriia</taxon>
        <taxon>Sphingobacteriales</taxon>
        <taxon>Sphingobacteriaceae</taxon>
        <taxon>Pelobium</taxon>
    </lineage>
</organism>
<keyword evidence="5" id="KW-0418">Kinase</keyword>
<gene>
    <name evidence="8" type="ORF">BCY91_16345</name>
</gene>
<proteinExistence type="predicted"/>
<dbReference type="NCBIfam" id="TIGR00229">
    <property type="entry name" value="sensory_box"/>
    <property type="match status" value="1"/>
</dbReference>
<dbReference type="InterPro" id="IPR000014">
    <property type="entry name" value="PAS"/>
</dbReference>
<evidence type="ECO:0000256" key="1">
    <source>
        <dbReference type="ARBA" id="ARBA00000085"/>
    </source>
</evidence>
<keyword evidence="4" id="KW-0808">Transferase</keyword>
<feature type="domain" description="PAC" evidence="7">
    <location>
        <begin position="90"/>
        <end position="142"/>
    </location>
</feature>
<dbReference type="Gene3D" id="2.10.70.100">
    <property type="match status" value="1"/>
</dbReference>
<dbReference type="InterPro" id="IPR036097">
    <property type="entry name" value="HisK_dim/P_sf"/>
</dbReference>
<dbReference type="InterPro" id="IPR013655">
    <property type="entry name" value="PAS_fold_3"/>
</dbReference>
<dbReference type="PANTHER" id="PTHR43304">
    <property type="entry name" value="PHYTOCHROME-LIKE PROTEIN CPH1"/>
    <property type="match status" value="1"/>
</dbReference>
<dbReference type="InterPro" id="IPR035965">
    <property type="entry name" value="PAS-like_dom_sf"/>
</dbReference>
<keyword evidence="9" id="KW-1185">Reference proteome</keyword>
<comment type="caution">
    <text evidence="8">The sequence shown here is derived from an EMBL/GenBank/DDBJ whole genome shotgun (WGS) entry which is preliminary data.</text>
</comment>
<sequence length="230" mass="26774">MSKQEDKNIENLQEELFLVEHAQKLANFGNWFWDIKKDSVRWSDVLYSIYGLNKQNFKATFSGYLERLHPDDKSRIQSIISDALAQQKDVHFEERIIRPSGEIRHLKSWGFVKTNDIGEPVKMIGACIDITESKLIEQSLKESQNTLKLLIARQHRYIELIEKQSERLNEISYIQSHVVRAPLAKIMGLVDLLVNHDNGKDDKTELFQYLSDASLEFDEVIQSIIQKTEL</sequence>
<evidence type="ECO:0000259" key="6">
    <source>
        <dbReference type="PROSITE" id="PS50112"/>
    </source>
</evidence>
<dbReference type="Proteomes" id="UP000283433">
    <property type="component" value="Unassembled WGS sequence"/>
</dbReference>
<evidence type="ECO:0000256" key="2">
    <source>
        <dbReference type="ARBA" id="ARBA00012438"/>
    </source>
</evidence>
<reference evidence="8 9" key="1">
    <citation type="submission" date="2016-07" db="EMBL/GenBank/DDBJ databases">
        <title>Genome of Pelobium manganitolerans.</title>
        <authorList>
            <person name="Wu S."/>
            <person name="Wang G."/>
        </authorList>
    </citation>
    <scope>NUCLEOTIDE SEQUENCE [LARGE SCALE GENOMIC DNA]</scope>
    <source>
        <strain evidence="8 9">YS-25</strain>
    </source>
</reference>
<comment type="catalytic activity">
    <reaction evidence="1">
        <text>ATP + protein L-histidine = ADP + protein N-phospho-L-histidine.</text>
        <dbReference type="EC" id="2.7.13.3"/>
    </reaction>
</comment>
<name>A0A419S8G2_9SPHI</name>
<dbReference type="Gene3D" id="3.30.450.20">
    <property type="entry name" value="PAS domain"/>
    <property type="match status" value="1"/>
</dbReference>
<dbReference type="InterPro" id="IPR052162">
    <property type="entry name" value="Sensor_kinase/Photoreceptor"/>
</dbReference>
<evidence type="ECO:0000313" key="9">
    <source>
        <dbReference type="Proteomes" id="UP000283433"/>
    </source>
</evidence>
<dbReference type="SUPFAM" id="SSF47384">
    <property type="entry name" value="Homodimeric domain of signal transducing histidine kinase"/>
    <property type="match status" value="1"/>
</dbReference>
<dbReference type="OrthoDB" id="6231665at2"/>
<dbReference type="GO" id="GO:0000155">
    <property type="term" value="F:phosphorelay sensor kinase activity"/>
    <property type="evidence" value="ECO:0007669"/>
    <property type="project" value="InterPro"/>
</dbReference>
<evidence type="ECO:0000256" key="3">
    <source>
        <dbReference type="ARBA" id="ARBA00022553"/>
    </source>
</evidence>
<dbReference type="AlphaFoldDB" id="A0A419S8G2"/>
<keyword evidence="3" id="KW-0597">Phosphoprotein</keyword>
<dbReference type="EMBL" id="MBTA01000006">
    <property type="protein sequence ID" value="RKD18011.1"/>
    <property type="molecule type" value="Genomic_DNA"/>
</dbReference>
<accession>A0A419S8G2</accession>
<feature type="domain" description="PAS" evidence="6">
    <location>
        <begin position="42"/>
        <end position="87"/>
    </location>
</feature>
<dbReference type="Pfam" id="PF08447">
    <property type="entry name" value="PAS_3"/>
    <property type="match status" value="1"/>
</dbReference>
<evidence type="ECO:0000259" key="7">
    <source>
        <dbReference type="PROSITE" id="PS50113"/>
    </source>
</evidence>
<evidence type="ECO:0000256" key="5">
    <source>
        <dbReference type="ARBA" id="ARBA00022777"/>
    </source>
</evidence>
<evidence type="ECO:0000313" key="8">
    <source>
        <dbReference type="EMBL" id="RKD18011.1"/>
    </source>
</evidence>
<dbReference type="RefSeq" id="WP_120181080.1">
    <property type="nucleotide sequence ID" value="NZ_MBTA01000006.1"/>
</dbReference>
<protein>
    <recommendedName>
        <fullName evidence="2">histidine kinase</fullName>
        <ecNumber evidence="2">2.7.13.3</ecNumber>
    </recommendedName>
</protein>
<dbReference type="EC" id="2.7.13.3" evidence="2"/>
<dbReference type="PROSITE" id="PS50112">
    <property type="entry name" value="PAS"/>
    <property type="match status" value="1"/>
</dbReference>
<evidence type="ECO:0000256" key="4">
    <source>
        <dbReference type="ARBA" id="ARBA00022679"/>
    </source>
</evidence>
<dbReference type="InterPro" id="IPR000700">
    <property type="entry name" value="PAS-assoc_C"/>
</dbReference>
<dbReference type="PROSITE" id="PS50113">
    <property type="entry name" value="PAC"/>
    <property type="match status" value="1"/>
</dbReference>
<dbReference type="SUPFAM" id="SSF55785">
    <property type="entry name" value="PYP-like sensor domain (PAS domain)"/>
    <property type="match status" value="1"/>
</dbReference>